<evidence type="ECO:0000256" key="1">
    <source>
        <dbReference type="SAM" id="Phobius"/>
    </source>
</evidence>
<name>A0ABT8ZIC4_9SPHN</name>
<reference evidence="2" key="1">
    <citation type="submission" date="2023-07" db="EMBL/GenBank/DDBJ databases">
        <title>Bacterial whole genome sequence for Sphingobium sp. HBC34.</title>
        <authorList>
            <person name="Le V."/>
            <person name="Ko S.-R."/>
            <person name="Ahn C.-Y."/>
            <person name="Oh H.-M."/>
        </authorList>
    </citation>
    <scope>NUCLEOTIDE SEQUENCE</scope>
    <source>
        <strain evidence="2">HBC34</strain>
    </source>
</reference>
<protein>
    <submittedName>
        <fullName evidence="2">Uncharacterized protein</fullName>
    </submittedName>
</protein>
<evidence type="ECO:0000313" key="2">
    <source>
        <dbReference type="EMBL" id="MDO7834181.1"/>
    </source>
</evidence>
<keyword evidence="1" id="KW-1133">Transmembrane helix</keyword>
<dbReference type="Proteomes" id="UP001176471">
    <property type="component" value="Unassembled WGS sequence"/>
</dbReference>
<dbReference type="RefSeq" id="WP_304534685.1">
    <property type="nucleotide sequence ID" value="NZ_JAUQOM010000001.1"/>
</dbReference>
<accession>A0ABT8ZIC4</accession>
<dbReference type="EMBL" id="JAUQOM010000001">
    <property type="protein sequence ID" value="MDO7834181.1"/>
    <property type="molecule type" value="Genomic_DNA"/>
</dbReference>
<keyword evidence="1" id="KW-0472">Membrane</keyword>
<sequence length="84" mass="9139">MTRNAAIASDITVLLAMMIAGPMIGWFFVKGWKNGLVETRFGNFVKSERPAAFWLSMIFYGAGLLVVTAGTVMVLADLFGSFVD</sequence>
<comment type="caution">
    <text evidence="2">The sequence shown here is derived from an EMBL/GenBank/DDBJ whole genome shotgun (WGS) entry which is preliminary data.</text>
</comment>
<feature type="transmembrane region" description="Helical" evidence="1">
    <location>
        <begin position="50"/>
        <end position="76"/>
    </location>
</feature>
<keyword evidence="1" id="KW-0812">Transmembrane</keyword>
<keyword evidence="3" id="KW-1185">Reference proteome</keyword>
<proteinExistence type="predicted"/>
<feature type="transmembrane region" description="Helical" evidence="1">
    <location>
        <begin position="6"/>
        <end position="29"/>
    </location>
</feature>
<gene>
    <name evidence="2" type="ORF">Q4610_03900</name>
</gene>
<organism evidence="2 3">
    <name type="scientific">Sphingobium cyanobacteriorum</name>
    <dbReference type="NCBI Taxonomy" id="3063954"/>
    <lineage>
        <taxon>Bacteria</taxon>
        <taxon>Pseudomonadati</taxon>
        <taxon>Pseudomonadota</taxon>
        <taxon>Alphaproteobacteria</taxon>
        <taxon>Sphingomonadales</taxon>
        <taxon>Sphingomonadaceae</taxon>
        <taxon>Sphingobium</taxon>
    </lineage>
</organism>
<evidence type="ECO:0000313" key="3">
    <source>
        <dbReference type="Proteomes" id="UP001176471"/>
    </source>
</evidence>